<evidence type="ECO:0000313" key="1">
    <source>
        <dbReference type="EMBL" id="AOX00792.1"/>
    </source>
</evidence>
<name>A0A1D8TT07_9CYAN</name>
<gene>
    <name evidence="1" type="ORF">BJP34_16275</name>
</gene>
<organism evidence="1 2">
    <name type="scientific">Moorena producens PAL-8-15-08-1</name>
    <dbReference type="NCBI Taxonomy" id="1458985"/>
    <lineage>
        <taxon>Bacteria</taxon>
        <taxon>Bacillati</taxon>
        <taxon>Cyanobacteriota</taxon>
        <taxon>Cyanophyceae</taxon>
        <taxon>Coleofasciculales</taxon>
        <taxon>Coleofasciculaceae</taxon>
        <taxon>Moorena</taxon>
    </lineage>
</organism>
<protein>
    <submittedName>
        <fullName evidence="1">Uncharacterized protein</fullName>
    </submittedName>
</protein>
<proteinExistence type="predicted"/>
<dbReference type="AlphaFoldDB" id="A0A1D8TT07"/>
<accession>A0A1D8TT07</accession>
<dbReference type="KEGG" id="mpro:BJP34_16275"/>
<reference evidence="2" key="1">
    <citation type="submission" date="2016-10" db="EMBL/GenBank/DDBJ databases">
        <title>Comparative genomics uncovers the prolific and rare metabolic potential of the cyanobacterial genus Moorea.</title>
        <authorList>
            <person name="Leao T."/>
            <person name="Castelao G."/>
            <person name="Korobeynikov A."/>
            <person name="Monroe E.A."/>
            <person name="Podell S."/>
            <person name="Glukhov E."/>
            <person name="Allen E."/>
            <person name="Gerwick W.H."/>
            <person name="Gerwick L."/>
        </authorList>
    </citation>
    <scope>NUCLEOTIDE SEQUENCE [LARGE SCALE GENOMIC DNA]</scope>
    <source>
        <strain evidence="2">PAL-8-15-08-1</strain>
    </source>
</reference>
<sequence>MSLIGGVGAVKLLQQCSKGTGGFPHSRFASRHCRHLKEYRARGDGVNGETKLMCSHNLQNWYNYKSDLKLPPTSVINPRVGSAYQSALQASLSVWCTAHPT</sequence>
<evidence type="ECO:0000313" key="2">
    <source>
        <dbReference type="Proteomes" id="UP000177870"/>
    </source>
</evidence>
<dbReference type="Proteomes" id="UP000177870">
    <property type="component" value="Chromosome"/>
</dbReference>
<dbReference type="EMBL" id="CP017599">
    <property type="protein sequence ID" value="AOX00792.1"/>
    <property type="molecule type" value="Genomic_DNA"/>
</dbReference>
<dbReference type="STRING" id="1458985.BJP34_16275"/>